<dbReference type="PANTHER" id="PTHR47516">
    <property type="entry name" value="SERPENTINE RECEPTOR, CLASS U-RELATED"/>
    <property type="match status" value="1"/>
</dbReference>
<proteinExistence type="predicted"/>
<evidence type="ECO:0000313" key="3">
    <source>
        <dbReference type="Proteomes" id="UP000483820"/>
    </source>
</evidence>
<reference evidence="2 3" key="1">
    <citation type="submission" date="2019-12" db="EMBL/GenBank/DDBJ databases">
        <title>Chromosome-level assembly of the Caenorhabditis remanei genome.</title>
        <authorList>
            <person name="Teterina A.A."/>
            <person name="Willis J.H."/>
            <person name="Phillips P.C."/>
        </authorList>
    </citation>
    <scope>NUCLEOTIDE SEQUENCE [LARGE SCALE GENOMIC DNA]</scope>
    <source>
        <strain evidence="2 3">PX506</strain>
        <tissue evidence="2">Whole organism</tissue>
    </source>
</reference>
<keyword evidence="1" id="KW-1133">Transmembrane helix</keyword>
<feature type="transmembrane region" description="Helical" evidence="1">
    <location>
        <begin position="52"/>
        <end position="72"/>
    </location>
</feature>
<evidence type="ECO:0000313" key="2">
    <source>
        <dbReference type="EMBL" id="KAF1762802.1"/>
    </source>
</evidence>
<keyword evidence="1" id="KW-0812">Transmembrane</keyword>
<gene>
    <name evidence="2" type="ORF">GCK72_011065</name>
</gene>
<keyword evidence="1" id="KW-0472">Membrane</keyword>
<dbReference type="GeneID" id="9800185"/>
<protein>
    <submittedName>
        <fullName evidence="2">Uncharacterized protein</fullName>
    </submittedName>
</protein>
<accession>A0A6A5H8T5</accession>
<dbReference type="KEGG" id="crq:GCK72_011065"/>
<name>A0A6A5H8T5_CAERE</name>
<evidence type="ECO:0000256" key="1">
    <source>
        <dbReference type="SAM" id="Phobius"/>
    </source>
</evidence>
<dbReference type="InterPro" id="IPR003839">
    <property type="entry name" value="7TM_GPCR_serpentine_rcpt_Sru"/>
</dbReference>
<comment type="caution">
    <text evidence="2">The sequence shown here is derived from an EMBL/GenBank/DDBJ whole genome shotgun (WGS) entry which is preliminary data.</text>
</comment>
<dbReference type="Pfam" id="PF10322">
    <property type="entry name" value="7TM_GPCR_Sru"/>
    <property type="match status" value="1"/>
</dbReference>
<feature type="transmembrane region" description="Helical" evidence="1">
    <location>
        <begin position="79"/>
        <end position="100"/>
    </location>
</feature>
<dbReference type="PANTHER" id="PTHR47516:SF3">
    <property type="entry name" value="SERPENTINE RECEPTOR, CLASS U"/>
    <property type="match status" value="1"/>
</dbReference>
<dbReference type="AlphaFoldDB" id="A0A6A5H8T5"/>
<dbReference type="RefSeq" id="XP_053587768.1">
    <property type="nucleotide sequence ID" value="XM_053728191.1"/>
</dbReference>
<dbReference type="CTD" id="9800185"/>
<feature type="transmembrane region" description="Helical" evidence="1">
    <location>
        <begin position="131"/>
        <end position="156"/>
    </location>
</feature>
<dbReference type="Proteomes" id="UP000483820">
    <property type="component" value="Chromosome III"/>
</dbReference>
<sequence length="194" mass="22450">MQTLCLLHVFIAFFVIRIPDTGWMTVWCASRKPERILKVLMFLNSGIIYSKYFSIILFCVMRVFLLTTSSYLKEKAGFYLTYLTPFLISVAFLLALPRYMENASCSQLGDPFPHGAIMVMSLIRHNAKMPLSFIIEVVINPFVVITISVLNFIMFLKLRESRQFEFAILNPRDAMKTLARNQKEVNDTINELNE</sequence>
<dbReference type="EMBL" id="WUAV01000003">
    <property type="protein sequence ID" value="KAF1762802.1"/>
    <property type="molecule type" value="Genomic_DNA"/>
</dbReference>
<organism evidence="2 3">
    <name type="scientific">Caenorhabditis remanei</name>
    <name type="common">Caenorhabditis vulgaris</name>
    <dbReference type="NCBI Taxonomy" id="31234"/>
    <lineage>
        <taxon>Eukaryota</taxon>
        <taxon>Metazoa</taxon>
        <taxon>Ecdysozoa</taxon>
        <taxon>Nematoda</taxon>
        <taxon>Chromadorea</taxon>
        <taxon>Rhabditida</taxon>
        <taxon>Rhabditina</taxon>
        <taxon>Rhabditomorpha</taxon>
        <taxon>Rhabditoidea</taxon>
        <taxon>Rhabditidae</taxon>
        <taxon>Peloderinae</taxon>
        <taxon>Caenorhabditis</taxon>
    </lineage>
</organism>